<evidence type="ECO:0000256" key="1">
    <source>
        <dbReference type="ARBA" id="ARBA00010062"/>
    </source>
</evidence>
<dbReference type="InterPro" id="IPR028081">
    <property type="entry name" value="Leu-bd"/>
</dbReference>
<dbReference type="CDD" id="cd06343">
    <property type="entry name" value="PBP1_ABC_ligand_binding-like"/>
    <property type="match status" value="1"/>
</dbReference>
<dbReference type="AlphaFoldDB" id="A0A323UK08"/>
<reference evidence="5 6" key="1">
    <citation type="submission" date="2018-06" db="EMBL/GenBank/DDBJ databases">
        <title>Draft Whole-Genome Sequence of the purple photosynthetic bacterium Rhodospeudomonas palustris XCP.</title>
        <authorList>
            <person name="Rayyan A."/>
            <person name="Meyer T.E."/>
            <person name="Kyndt J.A."/>
        </authorList>
    </citation>
    <scope>NUCLEOTIDE SEQUENCE [LARGE SCALE GENOMIC DNA]</scope>
    <source>
        <strain evidence="5 6">XCP</strain>
    </source>
</reference>
<gene>
    <name evidence="5" type="ORF">DNX69_18465</name>
</gene>
<dbReference type="SUPFAM" id="SSF53822">
    <property type="entry name" value="Periplasmic binding protein-like I"/>
    <property type="match status" value="1"/>
</dbReference>
<keyword evidence="2 3" id="KW-0732">Signal</keyword>
<organism evidence="5 6">
    <name type="scientific">Rhodopseudomonas palustris</name>
    <dbReference type="NCBI Taxonomy" id="1076"/>
    <lineage>
        <taxon>Bacteria</taxon>
        <taxon>Pseudomonadati</taxon>
        <taxon>Pseudomonadota</taxon>
        <taxon>Alphaproteobacteria</taxon>
        <taxon>Hyphomicrobiales</taxon>
        <taxon>Nitrobacteraceae</taxon>
        <taxon>Rhodopseudomonas</taxon>
    </lineage>
</organism>
<evidence type="ECO:0000256" key="3">
    <source>
        <dbReference type="SAM" id="SignalP"/>
    </source>
</evidence>
<proteinExistence type="inferred from homology"/>
<dbReference type="Gene3D" id="3.40.50.2300">
    <property type="match status" value="2"/>
</dbReference>
<dbReference type="EMBL" id="QKQS01000023">
    <property type="protein sequence ID" value="PZA11276.1"/>
    <property type="molecule type" value="Genomic_DNA"/>
</dbReference>
<feature type="signal peptide" evidence="3">
    <location>
        <begin position="1"/>
        <end position="45"/>
    </location>
</feature>
<protein>
    <submittedName>
        <fullName evidence="5">Branched-chain amino acid ABC transporter substrate-binding protein</fullName>
    </submittedName>
</protein>
<feature type="domain" description="Leucine-binding protein" evidence="4">
    <location>
        <begin position="57"/>
        <end position="410"/>
    </location>
</feature>
<dbReference type="InterPro" id="IPR028082">
    <property type="entry name" value="Peripla_BP_I"/>
</dbReference>
<comment type="similarity">
    <text evidence="1">Belongs to the leucine-binding protein family.</text>
</comment>
<comment type="caution">
    <text evidence="5">The sequence shown here is derived from an EMBL/GenBank/DDBJ whole genome shotgun (WGS) entry which is preliminary data.</text>
</comment>
<dbReference type="Pfam" id="PF13458">
    <property type="entry name" value="Peripla_BP_6"/>
    <property type="match status" value="1"/>
</dbReference>
<evidence type="ECO:0000256" key="2">
    <source>
        <dbReference type="ARBA" id="ARBA00022729"/>
    </source>
</evidence>
<dbReference type="OrthoDB" id="9770729at2"/>
<sequence length="427" mass="46638">MIGPAAGRRRRKNNTIKGRNVMRRVAASFAVSALAIALSVSGALAQKKYDTGASDSEIKVGQTAPLSGPASAYSSIAKTQAAYMRMVNEQGGINGRKINLIQYDDAYSPPKTVEQVRKLVESDEVLLTFQIIGTAPNAAVQKYLNVKKLPQLFAATGAARFTDPKTYPWTMGFNPSYFVEGRIYGQFILKQHPNAKVGVLYQNDDLGKDYLAGIKAGLGDKAAKMIVAEASYELSEPTIDSQLLKIRDSGADLLFSAATPKQAAQAIKKLYEIGWHPVHIIDINAGSIGAVLKPAGLEASKGVISVGYVKEPDDPQWASDPGNKRYLDFMAKYYPDGDRNSSFNVYGYITAQLLVHVLKACGDNLTRDNVMHQATHMTNVPLDMLLPGISVTTTPTDYRVNKQFQMATFDGEKWERFGDIITDQAKE</sequence>
<dbReference type="PANTHER" id="PTHR47235:SF1">
    <property type="entry name" value="BLR6548 PROTEIN"/>
    <property type="match status" value="1"/>
</dbReference>
<feature type="chain" id="PRO_5016275214" evidence="3">
    <location>
        <begin position="46"/>
        <end position="427"/>
    </location>
</feature>
<evidence type="ECO:0000259" key="4">
    <source>
        <dbReference type="Pfam" id="PF13458"/>
    </source>
</evidence>
<accession>A0A323UK08</accession>
<dbReference type="Proteomes" id="UP000248134">
    <property type="component" value="Unassembled WGS sequence"/>
</dbReference>
<name>A0A323UK08_RHOPL</name>
<evidence type="ECO:0000313" key="5">
    <source>
        <dbReference type="EMBL" id="PZA11276.1"/>
    </source>
</evidence>
<evidence type="ECO:0000313" key="6">
    <source>
        <dbReference type="Proteomes" id="UP000248134"/>
    </source>
</evidence>
<dbReference type="PANTHER" id="PTHR47235">
    <property type="entry name" value="BLR6548 PROTEIN"/>
    <property type="match status" value="1"/>
</dbReference>